<keyword evidence="2" id="KW-1185">Reference proteome</keyword>
<organism evidence="1 2">
    <name type="scientific">Ruminiclostridium hungatei</name>
    <name type="common">Clostridium hungatei</name>
    <dbReference type="NCBI Taxonomy" id="48256"/>
    <lineage>
        <taxon>Bacteria</taxon>
        <taxon>Bacillati</taxon>
        <taxon>Bacillota</taxon>
        <taxon>Clostridia</taxon>
        <taxon>Eubacteriales</taxon>
        <taxon>Oscillospiraceae</taxon>
        <taxon>Ruminiclostridium</taxon>
    </lineage>
</organism>
<dbReference type="STRING" id="48256.CLHUN_10250"/>
<sequence length="309" mass="36925">MDEINKNLYDCYFSCITDLSNYYGQKNDDYLFIDFFTYRYERKNPTVGENLAIRWIKDDTMPINSQYDYHIEDIPPVREELSVIKQFISREMKAARPVIVSCDIYDCPWTDYYHKYHIGHTYLVMSEDEEHYFCKDPYFQLQKCVLSKEELINKALNLRFIQLRNKSKSLLDIKELFLRYLKGIDTSALLSEGRLFAEDVFNMDIKREIDMADFYTSILLRKLKSFSRYRILYAWMLTRFDADYKIGLEGEISDINRLSELWDKFAMSVLKTFITDTFQIKRDGINTLIGEICSLEYEIINRLIVAFSK</sequence>
<gene>
    <name evidence="1" type="ORF">CLHUN_10250</name>
</gene>
<evidence type="ECO:0008006" key="3">
    <source>
        <dbReference type="Google" id="ProtNLM"/>
    </source>
</evidence>
<dbReference type="Proteomes" id="UP000191554">
    <property type="component" value="Unassembled WGS sequence"/>
</dbReference>
<dbReference type="OrthoDB" id="2630463at2"/>
<dbReference type="EMBL" id="MZGX01000005">
    <property type="protein sequence ID" value="OPX45138.1"/>
    <property type="molecule type" value="Genomic_DNA"/>
</dbReference>
<evidence type="ECO:0000313" key="1">
    <source>
        <dbReference type="EMBL" id="OPX45138.1"/>
    </source>
</evidence>
<accession>A0A1V4SMM4</accession>
<dbReference type="RefSeq" id="WP_080063480.1">
    <property type="nucleotide sequence ID" value="NZ_MZGX01000005.1"/>
</dbReference>
<proteinExistence type="predicted"/>
<reference evidence="1 2" key="1">
    <citation type="submission" date="2017-03" db="EMBL/GenBank/DDBJ databases">
        <title>Genome sequence of Clostridium hungatei DSM 14427.</title>
        <authorList>
            <person name="Poehlein A."/>
            <person name="Daniel R."/>
        </authorList>
    </citation>
    <scope>NUCLEOTIDE SEQUENCE [LARGE SCALE GENOMIC DNA]</scope>
    <source>
        <strain evidence="1 2">DSM 14427</strain>
    </source>
</reference>
<comment type="caution">
    <text evidence="1">The sequence shown here is derived from an EMBL/GenBank/DDBJ whole genome shotgun (WGS) entry which is preliminary data.</text>
</comment>
<protein>
    <recommendedName>
        <fullName evidence="3">Butirosin biosynthesis protein H N-terminal domain-containing protein</fullName>
    </recommendedName>
</protein>
<name>A0A1V4SMM4_RUMHU</name>
<evidence type="ECO:0000313" key="2">
    <source>
        <dbReference type="Proteomes" id="UP000191554"/>
    </source>
</evidence>
<dbReference type="AlphaFoldDB" id="A0A1V4SMM4"/>